<evidence type="ECO:0000256" key="4">
    <source>
        <dbReference type="ARBA" id="ARBA00023136"/>
    </source>
</evidence>
<evidence type="ECO:0000256" key="3">
    <source>
        <dbReference type="ARBA" id="ARBA00022989"/>
    </source>
</evidence>
<reference evidence="7 8" key="1">
    <citation type="journal article" date="2016" name="Int. J. Syst. Evol. Microbiol.">
        <title>Resolving the Complexity of Human Skin Metagenomes Using Single-Molecule Sequencing.</title>
        <authorList>
            <consortium name="NISC Comparative Sequencing Program"/>
            <person name="Tsai Y.C."/>
            <person name="Conlan S."/>
            <person name="Deming C."/>
            <person name="Segre J.A."/>
            <person name="Kong H.H."/>
            <person name="Korlach J."/>
            <person name="Oh J."/>
        </authorList>
    </citation>
    <scope>NUCLEOTIDE SEQUENCE [LARGE SCALE GENOMIC DNA]</scope>
    <source>
        <strain evidence="7 8">1B08</strain>
    </source>
</reference>
<dbReference type="Proteomes" id="UP000070339">
    <property type="component" value="Unassembled WGS sequence"/>
</dbReference>
<comment type="caution">
    <text evidence="5">Lacks conserved residue(s) required for the propagation of feature annotation.</text>
</comment>
<feature type="transmembrane region" description="Helical" evidence="5">
    <location>
        <begin position="29"/>
        <end position="51"/>
    </location>
</feature>
<comment type="caution">
    <text evidence="7">The sequence shown here is derived from an EMBL/GenBank/DDBJ whole genome shotgun (WGS) entry which is preliminary data.</text>
</comment>
<evidence type="ECO:0000313" key="8">
    <source>
        <dbReference type="Proteomes" id="UP000070339"/>
    </source>
</evidence>
<evidence type="ECO:0000256" key="1">
    <source>
        <dbReference type="ARBA" id="ARBA00004141"/>
    </source>
</evidence>
<evidence type="ECO:0000259" key="6">
    <source>
        <dbReference type="PROSITE" id="PS50928"/>
    </source>
</evidence>
<dbReference type="InterPro" id="IPR035906">
    <property type="entry name" value="MetI-like_sf"/>
</dbReference>
<comment type="similarity">
    <text evidence="5">Belongs to the binding-protein-dependent transport system permease family.</text>
</comment>
<keyword evidence="3 5" id="KW-1133">Transmembrane helix</keyword>
<keyword evidence="5" id="KW-0813">Transport</keyword>
<evidence type="ECO:0000313" key="7">
    <source>
        <dbReference type="EMBL" id="KXU18858.1"/>
    </source>
</evidence>
<evidence type="ECO:0000256" key="2">
    <source>
        <dbReference type="ARBA" id="ARBA00022692"/>
    </source>
</evidence>
<evidence type="ECO:0000256" key="5">
    <source>
        <dbReference type="RuleBase" id="RU363032"/>
    </source>
</evidence>
<dbReference type="RefSeq" id="WP_235590997.1">
    <property type="nucleotide sequence ID" value="NZ_CP014634.1"/>
</dbReference>
<keyword evidence="8" id="KW-1185">Reference proteome</keyword>
<comment type="subcellular location">
    <subcellularLocation>
        <location evidence="5">Cell membrane</location>
        <topology evidence="5">Multi-pass membrane protein</topology>
    </subcellularLocation>
    <subcellularLocation>
        <location evidence="1">Membrane</location>
        <topology evidence="1">Multi-pass membrane protein</topology>
    </subcellularLocation>
</comment>
<organism evidence="7 8">
    <name type="scientific">Corynebacterium simulans</name>
    <dbReference type="NCBI Taxonomy" id="146827"/>
    <lineage>
        <taxon>Bacteria</taxon>
        <taxon>Bacillati</taxon>
        <taxon>Actinomycetota</taxon>
        <taxon>Actinomycetes</taxon>
        <taxon>Mycobacteriales</taxon>
        <taxon>Corynebacteriaceae</taxon>
        <taxon>Corynebacterium</taxon>
    </lineage>
</organism>
<keyword evidence="4 5" id="KW-0472">Membrane</keyword>
<accession>A0ABR5VBZ3</accession>
<dbReference type="Gene3D" id="1.10.3720.10">
    <property type="entry name" value="MetI-like"/>
    <property type="match status" value="1"/>
</dbReference>
<dbReference type="PROSITE" id="PS50928">
    <property type="entry name" value="ABC_TM1"/>
    <property type="match status" value="1"/>
</dbReference>
<keyword evidence="2 5" id="KW-0812">Transmembrane</keyword>
<gene>
    <name evidence="7" type="ORF">WM41_0391</name>
</gene>
<dbReference type="InterPro" id="IPR000515">
    <property type="entry name" value="MetI-like"/>
</dbReference>
<proteinExistence type="inferred from homology"/>
<feature type="domain" description="ABC transmembrane type-1" evidence="6">
    <location>
        <begin position="1"/>
        <end position="74"/>
    </location>
</feature>
<name>A0ABR5VBZ3_9CORY</name>
<sequence length="74" mass="7828">MEIGESAAAVSHTVYEAAKVSGAKGHQTFFRITLPLLTPGIAAGWILAFFAGFRELVILRWCAGTTSTCSRPGS</sequence>
<dbReference type="CDD" id="cd06261">
    <property type="entry name" value="TM_PBP2"/>
    <property type="match status" value="1"/>
</dbReference>
<dbReference type="EMBL" id="LTEB01000014">
    <property type="protein sequence ID" value="KXU18858.1"/>
    <property type="molecule type" value="Genomic_DNA"/>
</dbReference>
<dbReference type="SUPFAM" id="SSF161098">
    <property type="entry name" value="MetI-like"/>
    <property type="match status" value="1"/>
</dbReference>
<protein>
    <submittedName>
        <fullName evidence="7">Binding--dependent transport system inner membrane component family protein</fullName>
    </submittedName>
</protein>
<dbReference type="Pfam" id="PF00528">
    <property type="entry name" value="BPD_transp_1"/>
    <property type="match status" value="1"/>
</dbReference>